<sequence>MSTIICFILCYSHRRNSTNPLKLMQIVEQVGTTTDLTRIADKEGADKVTYIIYGATNALLFHLKCIKIRVSLGWWRFVVLSGSISALHRYLFFR</sequence>
<accession>A0AAW2ENB5</accession>
<name>A0AAW2ENB5_9HYME</name>
<dbReference type="Proteomes" id="UP001430953">
    <property type="component" value="Unassembled WGS sequence"/>
</dbReference>
<comment type="caution">
    <text evidence="1">The sequence shown here is derived from an EMBL/GenBank/DDBJ whole genome shotgun (WGS) entry which is preliminary data.</text>
</comment>
<evidence type="ECO:0000313" key="2">
    <source>
        <dbReference type="Proteomes" id="UP001430953"/>
    </source>
</evidence>
<dbReference type="EMBL" id="JADYXP020000020">
    <property type="protein sequence ID" value="KAL0104642.1"/>
    <property type="molecule type" value="Genomic_DNA"/>
</dbReference>
<keyword evidence="2" id="KW-1185">Reference proteome</keyword>
<proteinExistence type="predicted"/>
<gene>
    <name evidence="1" type="ORF">PUN28_017405</name>
</gene>
<protein>
    <submittedName>
        <fullName evidence="1">Uncharacterized protein</fullName>
    </submittedName>
</protein>
<reference evidence="1 2" key="1">
    <citation type="submission" date="2023-03" db="EMBL/GenBank/DDBJ databases">
        <title>High recombination rates correlate with genetic variation in Cardiocondyla obscurior ants.</title>
        <authorList>
            <person name="Errbii M."/>
        </authorList>
    </citation>
    <scope>NUCLEOTIDE SEQUENCE [LARGE SCALE GENOMIC DNA]</scope>
    <source>
        <strain evidence="1">Alpha-2009</strain>
        <tissue evidence="1">Whole body</tissue>
    </source>
</reference>
<dbReference type="AlphaFoldDB" id="A0AAW2ENB5"/>
<organism evidence="1 2">
    <name type="scientific">Cardiocondyla obscurior</name>
    <dbReference type="NCBI Taxonomy" id="286306"/>
    <lineage>
        <taxon>Eukaryota</taxon>
        <taxon>Metazoa</taxon>
        <taxon>Ecdysozoa</taxon>
        <taxon>Arthropoda</taxon>
        <taxon>Hexapoda</taxon>
        <taxon>Insecta</taxon>
        <taxon>Pterygota</taxon>
        <taxon>Neoptera</taxon>
        <taxon>Endopterygota</taxon>
        <taxon>Hymenoptera</taxon>
        <taxon>Apocrita</taxon>
        <taxon>Aculeata</taxon>
        <taxon>Formicoidea</taxon>
        <taxon>Formicidae</taxon>
        <taxon>Myrmicinae</taxon>
        <taxon>Cardiocondyla</taxon>
    </lineage>
</organism>
<evidence type="ECO:0000313" key="1">
    <source>
        <dbReference type="EMBL" id="KAL0104642.1"/>
    </source>
</evidence>